<keyword evidence="3 7" id="KW-0963">Cytoplasm</keyword>
<dbReference type="GO" id="GO:0008253">
    <property type="term" value="F:5'-nucleotidase activity"/>
    <property type="evidence" value="ECO:0007669"/>
    <property type="project" value="UniProtKB-UniRule"/>
</dbReference>
<organism evidence="9 10">
    <name type="scientific">Megasphaera elsdenii</name>
    <dbReference type="NCBI Taxonomy" id="907"/>
    <lineage>
        <taxon>Bacteria</taxon>
        <taxon>Bacillati</taxon>
        <taxon>Bacillota</taxon>
        <taxon>Negativicutes</taxon>
        <taxon>Veillonellales</taxon>
        <taxon>Veillonellaceae</taxon>
        <taxon>Megasphaera</taxon>
    </lineage>
</organism>
<evidence type="ECO:0000256" key="4">
    <source>
        <dbReference type="ARBA" id="ARBA00022723"/>
    </source>
</evidence>
<feature type="binding site" evidence="7">
    <location>
        <position position="9"/>
    </location>
    <ligand>
        <name>a divalent metal cation</name>
        <dbReference type="ChEBI" id="CHEBI:60240"/>
    </ligand>
</feature>
<evidence type="ECO:0000313" key="9">
    <source>
        <dbReference type="EMBL" id="AVO26543.1"/>
    </source>
</evidence>
<dbReference type="InterPro" id="IPR036523">
    <property type="entry name" value="SurE-like_sf"/>
</dbReference>
<protein>
    <recommendedName>
        <fullName evidence="7">5'-nucleotidase SurE</fullName>
        <ecNumber evidence="7">3.1.3.5</ecNumber>
    </recommendedName>
    <alternativeName>
        <fullName evidence="7">Nucleoside 5'-monophosphate phosphohydrolase</fullName>
    </alternativeName>
</protein>
<dbReference type="NCBIfam" id="TIGR00087">
    <property type="entry name" value="surE"/>
    <property type="match status" value="1"/>
</dbReference>
<comment type="similarity">
    <text evidence="2 7">Belongs to the SurE nucleotidase family.</text>
</comment>
<reference evidence="9 10" key="1">
    <citation type="journal article" date="2018" name="Genome Announc.">
        <title>Complete genomes of two Megasphaera elsdenii strains, NCIMB 702410 and ATCC 25940.</title>
        <authorList>
            <person name="Hatmaker E.A."/>
            <person name="O'Dell K."/>
            <person name="Riley L.A."/>
            <person name="Klingeman D.M."/>
            <person name="Guss A.M."/>
        </authorList>
    </citation>
    <scope>NUCLEOTIDE SEQUENCE [LARGE SCALE GENOMIC DNA]</scope>
    <source>
        <strain evidence="9 10">NCIMB702410</strain>
    </source>
</reference>
<dbReference type="EC" id="3.1.3.5" evidence="7"/>
<dbReference type="Proteomes" id="UP000238358">
    <property type="component" value="Chromosome"/>
</dbReference>
<name>A0A2S0M525_MEGEL</name>
<evidence type="ECO:0000259" key="8">
    <source>
        <dbReference type="Pfam" id="PF01975"/>
    </source>
</evidence>
<dbReference type="GO" id="GO:0005737">
    <property type="term" value="C:cytoplasm"/>
    <property type="evidence" value="ECO:0007669"/>
    <property type="project" value="UniProtKB-SubCell"/>
</dbReference>
<feature type="domain" description="Survival protein SurE-like phosphatase/nucleotidase" evidence="8">
    <location>
        <begin position="3"/>
        <end position="187"/>
    </location>
</feature>
<dbReference type="SUPFAM" id="SSF64167">
    <property type="entry name" value="SurE-like"/>
    <property type="match status" value="1"/>
</dbReference>
<dbReference type="PANTHER" id="PTHR30457:SF12">
    <property type="entry name" value="5'_3'-NUCLEOTIDASE SURE"/>
    <property type="match status" value="1"/>
</dbReference>
<keyword evidence="6 7" id="KW-0378">Hydrolase</keyword>
<gene>
    <name evidence="7 9" type="primary">surE</name>
    <name evidence="9" type="ORF">C6Y28_02320</name>
</gene>
<evidence type="ECO:0000313" key="10">
    <source>
        <dbReference type="Proteomes" id="UP000238358"/>
    </source>
</evidence>
<evidence type="ECO:0000256" key="3">
    <source>
        <dbReference type="ARBA" id="ARBA00022490"/>
    </source>
</evidence>
<dbReference type="AlphaFoldDB" id="A0A2S0M525"/>
<dbReference type="RefSeq" id="WP_027894681.1">
    <property type="nucleotide sequence ID" value="NZ_CP027569.1"/>
</dbReference>
<evidence type="ECO:0000256" key="7">
    <source>
        <dbReference type="HAMAP-Rule" id="MF_00060"/>
    </source>
</evidence>
<comment type="function">
    <text evidence="7">Nucleotidase that shows phosphatase activity on nucleoside 5'-monophosphates.</text>
</comment>
<dbReference type="HAMAP" id="MF_00060">
    <property type="entry name" value="SurE"/>
    <property type="match status" value="1"/>
</dbReference>
<dbReference type="EMBL" id="CP027569">
    <property type="protein sequence ID" value="AVO26543.1"/>
    <property type="molecule type" value="Genomic_DNA"/>
</dbReference>
<feature type="binding site" evidence="7">
    <location>
        <position position="97"/>
    </location>
    <ligand>
        <name>a divalent metal cation</name>
        <dbReference type="ChEBI" id="CHEBI:60240"/>
    </ligand>
</feature>
<evidence type="ECO:0000256" key="1">
    <source>
        <dbReference type="ARBA" id="ARBA00000815"/>
    </source>
</evidence>
<dbReference type="GO" id="GO:0000166">
    <property type="term" value="F:nucleotide binding"/>
    <property type="evidence" value="ECO:0007669"/>
    <property type="project" value="UniProtKB-KW"/>
</dbReference>
<dbReference type="Gene3D" id="3.40.1210.10">
    <property type="entry name" value="Survival protein SurE-like phosphatase/nucleotidase"/>
    <property type="match status" value="1"/>
</dbReference>
<proteinExistence type="inferred from homology"/>
<dbReference type="Pfam" id="PF01975">
    <property type="entry name" value="SurE"/>
    <property type="match status" value="1"/>
</dbReference>
<dbReference type="PANTHER" id="PTHR30457">
    <property type="entry name" value="5'-NUCLEOTIDASE SURE"/>
    <property type="match status" value="1"/>
</dbReference>
<dbReference type="InterPro" id="IPR002828">
    <property type="entry name" value="SurE-like_Pase/nucleotidase"/>
</dbReference>
<comment type="catalytic activity">
    <reaction evidence="1 7">
        <text>a ribonucleoside 5'-phosphate + H2O = a ribonucleoside + phosphate</text>
        <dbReference type="Rhea" id="RHEA:12484"/>
        <dbReference type="ChEBI" id="CHEBI:15377"/>
        <dbReference type="ChEBI" id="CHEBI:18254"/>
        <dbReference type="ChEBI" id="CHEBI:43474"/>
        <dbReference type="ChEBI" id="CHEBI:58043"/>
        <dbReference type="EC" id="3.1.3.5"/>
    </reaction>
</comment>
<comment type="cofactor">
    <cofactor evidence="7">
        <name>a divalent metal cation</name>
        <dbReference type="ChEBI" id="CHEBI:60240"/>
    </cofactor>
    <text evidence="7">Binds 1 divalent metal cation per subunit.</text>
</comment>
<evidence type="ECO:0000256" key="2">
    <source>
        <dbReference type="ARBA" id="ARBA00011062"/>
    </source>
</evidence>
<accession>A0A2S0M525</accession>
<dbReference type="GO" id="GO:0046872">
    <property type="term" value="F:metal ion binding"/>
    <property type="evidence" value="ECO:0007669"/>
    <property type="project" value="UniProtKB-UniRule"/>
</dbReference>
<sequence length="252" mass="27450">MHILLTNDDGLKAPGLQTLKRELASRDCRLTVVAPNGQRSAASHSMTINKALYCRDESTVPGIREIAVSGTPVDCVKMAMEYFLKDDKPDLIISGINDGYNLGSDVLYSGTVSAAMEGPYYGLPAFAVSMLGMTEERCVQTAHLVWDLGQKLIVKGRFPGIVNVNVPPEGDISLDNVRVVPQTVQIYHNVIAEKRDLDGSVCYHIVGDIDMTTAPEDSDVACIRQGHIALTPLKWQQTADRVIDHLKGCLSV</sequence>
<evidence type="ECO:0000256" key="5">
    <source>
        <dbReference type="ARBA" id="ARBA00022741"/>
    </source>
</evidence>
<evidence type="ECO:0000256" key="6">
    <source>
        <dbReference type="ARBA" id="ARBA00022801"/>
    </source>
</evidence>
<dbReference type="InterPro" id="IPR030048">
    <property type="entry name" value="SurE"/>
</dbReference>
<comment type="subcellular location">
    <subcellularLocation>
        <location evidence="7">Cytoplasm</location>
    </subcellularLocation>
</comment>
<feature type="binding site" evidence="7">
    <location>
        <position position="8"/>
    </location>
    <ligand>
        <name>a divalent metal cation</name>
        <dbReference type="ChEBI" id="CHEBI:60240"/>
    </ligand>
</feature>
<feature type="binding site" evidence="7">
    <location>
        <position position="40"/>
    </location>
    <ligand>
        <name>a divalent metal cation</name>
        <dbReference type="ChEBI" id="CHEBI:60240"/>
    </ligand>
</feature>
<keyword evidence="5 7" id="KW-0547">Nucleotide-binding</keyword>
<dbReference type="GO" id="GO:0004309">
    <property type="term" value="F:exopolyphosphatase activity"/>
    <property type="evidence" value="ECO:0007669"/>
    <property type="project" value="TreeGrafter"/>
</dbReference>
<dbReference type="OrthoDB" id="9780815at2"/>
<keyword evidence="4 7" id="KW-0479">Metal-binding</keyword>
<dbReference type="GO" id="GO:0008254">
    <property type="term" value="F:3'-nucleotidase activity"/>
    <property type="evidence" value="ECO:0007669"/>
    <property type="project" value="TreeGrafter"/>
</dbReference>